<accession>A0ABX0VDW6</accession>
<keyword evidence="4 15" id="KW-0285">Flavoprotein</keyword>
<gene>
    <name evidence="17" type="ORF">HB375_15630</name>
</gene>
<evidence type="ECO:0000313" key="17">
    <source>
        <dbReference type="EMBL" id="NIX78029.1"/>
    </source>
</evidence>
<keyword evidence="7 15" id="KW-0548">Nucleotidyltransferase</keyword>
<dbReference type="PANTHER" id="PTHR22749:SF6">
    <property type="entry name" value="RIBOFLAVIN KINASE"/>
    <property type="match status" value="1"/>
</dbReference>
<dbReference type="InterPro" id="IPR023468">
    <property type="entry name" value="Riboflavin_kinase"/>
</dbReference>
<evidence type="ECO:0000256" key="15">
    <source>
        <dbReference type="PIRNR" id="PIRNR004491"/>
    </source>
</evidence>
<evidence type="ECO:0000256" key="3">
    <source>
        <dbReference type="ARBA" id="ARBA00005201"/>
    </source>
</evidence>
<evidence type="ECO:0000256" key="9">
    <source>
        <dbReference type="ARBA" id="ARBA00022777"/>
    </source>
</evidence>
<dbReference type="Pfam" id="PF06574">
    <property type="entry name" value="FAD_syn"/>
    <property type="match status" value="1"/>
</dbReference>
<keyword evidence="9 15" id="KW-0418">Kinase</keyword>
<evidence type="ECO:0000256" key="6">
    <source>
        <dbReference type="ARBA" id="ARBA00022679"/>
    </source>
</evidence>
<dbReference type="EC" id="2.7.7.2" evidence="15"/>
<comment type="similarity">
    <text evidence="15">Belongs to the ribF family.</text>
</comment>
<keyword evidence="5 15" id="KW-0288">FMN</keyword>
<dbReference type="InterPro" id="IPR015865">
    <property type="entry name" value="Riboflavin_kinase_bac/euk"/>
</dbReference>
<dbReference type="SUPFAM" id="SSF82114">
    <property type="entry name" value="Riboflavin kinase-like"/>
    <property type="match status" value="1"/>
</dbReference>
<organism evidence="17 18">
    <name type="scientific">Microvirga terricola</name>
    <dbReference type="NCBI Taxonomy" id="2719797"/>
    <lineage>
        <taxon>Bacteria</taxon>
        <taxon>Pseudomonadati</taxon>
        <taxon>Pseudomonadota</taxon>
        <taxon>Alphaproteobacteria</taxon>
        <taxon>Hyphomicrobiales</taxon>
        <taxon>Methylobacteriaceae</taxon>
        <taxon>Microvirga</taxon>
    </lineage>
</organism>
<evidence type="ECO:0000256" key="2">
    <source>
        <dbReference type="ARBA" id="ARBA00004726"/>
    </source>
</evidence>
<dbReference type="Pfam" id="PF01687">
    <property type="entry name" value="Flavokinase"/>
    <property type="match status" value="1"/>
</dbReference>
<feature type="domain" description="Riboflavin kinase" evidence="16">
    <location>
        <begin position="191"/>
        <end position="314"/>
    </location>
</feature>
<dbReference type="PIRSF" id="PIRSF004491">
    <property type="entry name" value="FAD_Synth"/>
    <property type="match status" value="1"/>
</dbReference>
<keyword evidence="11 15" id="KW-0067">ATP-binding</keyword>
<dbReference type="Proteomes" id="UP000707352">
    <property type="component" value="Unassembled WGS sequence"/>
</dbReference>
<keyword evidence="6 15" id="KW-0808">Transferase</keyword>
<evidence type="ECO:0000256" key="13">
    <source>
        <dbReference type="ARBA" id="ARBA00047880"/>
    </source>
</evidence>
<name>A0ABX0VDW6_9HYPH</name>
<evidence type="ECO:0000259" key="16">
    <source>
        <dbReference type="SMART" id="SM00904"/>
    </source>
</evidence>
<dbReference type="InterPro" id="IPR023465">
    <property type="entry name" value="Riboflavin_kinase_dom_sf"/>
</dbReference>
<dbReference type="EMBL" id="JAATJS010000006">
    <property type="protein sequence ID" value="NIX78029.1"/>
    <property type="molecule type" value="Genomic_DNA"/>
</dbReference>
<evidence type="ECO:0000256" key="5">
    <source>
        <dbReference type="ARBA" id="ARBA00022643"/>
    </source>
</evidence>
<dbReference type="NCBIfam" id="TIGR00083">
    <property type="entry name" value="ribF"/>
    <property type="match status" value="1"/>
</dbReference>
<keyword evidence="8 15" id="KW-0547">Nucleotide-binding</keyword>
<protein>
    <recommendedName>
        <fullName evidence="15">Riboflavin biosynthesis protein</fullName>
    </recommendedName>
    <domain>
        <recommendedName>
            <fullName evidence="15">Riboflavin kinase</fullName>
            <ecNumber evidence="15">2.7.1.26</ecNumber>
        </recommendedName>
        <alternativeName>
            <fullName evidence="15">Flavokinase</fullName>
        </alternativeName>
    </domain>
    <domain>
        <recommendedName>
            <fullName evidence="15">FMN adenylyltransferase</fullName>
            <ecNumber evidence="15">2.7.7.2</ecNumber>
        </recommendedName>
        <alternativeName>
            <fullName evidence="15">FAD pyrophosphorylase</fullName>
        </alternativeName>
        <alternativeName>
            <fullName evidence="15">FAD synthase</fullName>
        </alternativeName>
    </domain>
</protein>
<evidence type="ECO:0000256" key="8">
    <source>
        <dbReference type="ARBA" id="ARBA00022741"/>
    </source>
</evidence>
<keyword evidence="12" id="KW-0511">Multifunctional enzyme</keyword>
<evidence type="ECO:0000256" key="1">
    <source>
        <dbReference type="ARBA" id="ARBA00002121"/>
    </source>
</evidence>
<comment type="pathway">
    <text evidence="3 15">Cofactor biosynthesis; FMN biosynthesis; FMN from riboflavin (ATP route): step 1/1.</text>
</comment>
<evidence type="ECO:0000256" key="12">
    <source>
        <dbReference type="ARBA" id="ARBA00023268"/>
    </source>
</evidence>
<dbReference type="GO" id="GO:0003919">
    <property type="term" value="F:FMN adenylyltransferase activity"/>
    <property type="evidence" value="ECO:0007669"/>
    <property type="project" value="UniProtKB-EC"/>
</dbReference>
<dbReference type="InterPro" id="IPR015864">
    <property type="entry name" value="FAD_synthase"/>
</dbReference>
<keyword evidence="10 15" id="KW-0274">FAD</keyword>
<reference evidence="17 18" key="1">
    <citation type="submission" date="2020-03" db="EMBL/GenBank/DDBJ databases">
        <title>The genome sequence of Microvirga sp. c23x22.</title>
        <authorList>
            <person name="Zhang X."/>
        </authorList>
    </citation>
    <scope>NUCLEOTIDE SEQUENCE [LARGE SCALE GENOMIC DNA]</scope>
    <source>
        <strain evidence="18">c23x22</strain>
    </source>
</reference>
<comment type="catalytic activity">
    <reaction evidence="13 15">
        <text>riboflavin + ATP = FMN + ADP + H(+)</text>
        <dbReference type="Rhea" id="RHEA:14357"/>
        <dbReference type="ChEBI" id="CHEBI:15378"/>
        <dbReference type="ChEBI" id="CHEBI:30616"/>
        <dbReference type="ChEBI" id="CHEBI:57986"/>
        <dbReference type="ChEBI" id="CHEBI:58210"/>
        <dbReference type="ChEBI" id="CHEBI:456216"/>
        <dbReference type="EC" id="2.7.1.26"/>
    </reaction>
</comment>
<dbReference type="PANTHER" id="PTHR22749">
    <property type="entry name" value="RIBOFLAVIN KINASE/FMN ADENYLYLTRANSFERASE"/>
    <property type="match status" value="1"/>
</dbReference>
<evidence type="ECO:0000256" key="14">
    <source>
        <dbReference type="ARBA" id="ARBA00049494"/>
    </source>
</evidence>
<dbReference type="SMART" id="SM00904">
    <property type="entry name" value="Flavokinase"/>
    <property type="match status" value="1"/>
</dbReference>
<evidence type="ECO:0000313" key="18">
    <source>
        <dbReference type="Proteomes" id="UP000707352"/>
    </source>
</evidence>
<evidence type="ECO:0000256" key="7">
    <source>
        <dbReference type="ARBA" id="ARBA00022695"/>
    </source>
</evidence>
<evidence type="ECO:0000256" key="11">
    <source>
        <dbReference type="ARBA" id="ARBA00022840"/>
    </source>
</evidence>
<dbReference type="Gene3D" id="2.40.30.30">
    <property type="entry name" value="Riboflavin kinase-like"/>
    <property type="match status" value="1"/>
</dbReference>
<evidence type="ECO:0000256" key="10">
    <source>
        <dbReference type="ARBA" id="ARBA00022827"/>
    </source>
</evidence>
<comment type="caution">
    <text evidence="17">The sequence shown here is derived from an EMBL/GenBank/DDBJ whole genome shotgun (WGS) entry which is preliminary data.</text>
</comment>
<keyword evidence="18" id="KW-1185">Reference proteome</keyword>
<dbReference type="EC" id="2.7.1.26" evidence="15"/>
<proteinExistence type="inferred from homology"/>
<dbReference type="SUPFAM" id="SSF52374">
    <property type="entry name" value="Nucleotidylyl transferase"/>
    <property type="match status" value="1"/>
</dbReference>
<dbReference type="Gene3D" id="3.40.50.620">
    <property type="entry name" value="HUPs"/>
    <property type="match status" value="1"/>
</dbReference>
<comment type="function">
    <text evidence="1">Catalyzes the phosphorylation of riboflavin to FMN followed by the adenylation of FMN to FAD.</text>
</comment>
<dbReference type="NCBIfam" id="NF004160">
    <property type="entry name" value="PRK05627.1-3"/>
    <property type="match status" value="1"/>
</dbReference>
<comment type="catalytic activity">
    <reaction evidence="14 15">
        <text>FMN + ATP + H(+) = FAD + diphosphate</text>
        <dbReference type="Rhea" id="RHEA:17237"/>
        <dbReference type="ChEBI" id="CHEBI:15378"/>
        <dbReference type="ChEBI" id="CHEBI:30616"/>
        <dbReference type="ChEBI" id="CHEBI:33019"/>
        <dbReference type="ChEBI" id="CHEBI:57692"/>
        <dbReference type="ChEBI" id="CHEBI:58210"/>
        <dbReference type="EC" id="2.7.7.2"/>
    </reaction>
</comment>
<dbReference type="GO" id="GO:0008531">
    <property type="term" value="F:riboflavin kinase activity"/>
    <property type="evidence" value="ECO:0007669"/>
    <property type="project" value="UniProtKB-EC"/>
</dbReference>
<evidence type="ECO:0000256" key="4">
    <source>
        <dbReference type="ARBA" id="ARBA00022630"/>
    </source>
</evidence>
<dbReference type="CDD" id="cd02064">
    <property type="entry name" value="FAD_synthetase_N"/>
    <property type="match status" value="1"/>
</dbReference>
<comment type="pathway">
    <text evidence="2 15">Cofactor biosynthesis; FAD biosynthesis; FAD from FMN: step 1/1.</text>
</comment>
<dbReference type="InterPro" id="IPR014729">
    <property type="entry name" value="Rossmann-like_a/b/a_fold"/>
</dbReference>
<dbReference type="InterPro" id="IPR002606">
    <property type="entry name" value="Riboflavin_kinase_bac"/>
</dbReference>
<sequence>MSSEIEMPPPPPPFVVCREGDPAPESMRDAIAAIGNFDGVHRGHRYLINMAIAAENRGVVITFEPHPRTFFQPDRPVFRITPEPVKLKILSRLGLAGVFLQRFDQRLASLTAEQFVDLLAREFKIAGVVIGHDFHFGKGREGNPARMLELCKERGLECLIAPAVTEDEEPISSSAIRAALERGDITEANRLLGYRWFVHGEVRHGDKRGRDLGYPTANMRLANDCRLMHGIYAVRANVGGRLVEGVASFGRRPTFDNGAPLFETFLFDFSGDLYGQMLDVEFVGFIRGEEKFDSVEALIAQMDKDSAEAKRLLTDDKTVSMIGE</sequence>